<gene>
    <name evidence="3" type="ORF">PVAG01_05059</name>
</gene>
<dbReference type="EMBL" id="JBFCZG010000004">
    <property type="protein sequence ID" value="KAL3423312.1"/>
    <property type="molecule type" value="Genomic_DNA"/>
</dbReference>
<dbReference type="SUPFAM" id="SSF82199">
    <property type="entry name" value="SET domain"/>
    <property type="match status" value="1"/>
</dbReference>
<evidence type="ECO:0000313" key="3">
    <source>
        <dbReference type="EMBL" id="KAL3423312.1"/>
    </source>
</evidence>
<accession>A0ABR4PJ04</accession>
<name>A0ABR4PJ04_9HELO</name>
<evidence type="ECO:0000259" key="2">
    <source>
        <dbReference type="PROSITE" id="PS50280"/>
    </source>
</evidence>
<evidence type="ECO:0000256" key="1">
    <source>
        <dbReference type="SAM" id="MobiDB-lite"/>
    </source>
</evidence>
<feature type="region of interest" description="Disordered" evidence="1">
    <location>
        <begin position="1"/>
        <end position="30"/>
    </location>
</feature>
<dbReference type="PROSITE" id="PS50280">
    <property type="entry name" value="SET"/>
    <property type="match status" value="1"/>
</dbReference>
<proteinExistence type="predicted"/>
<dbReference type="InterPro" id="IPR046341">
    <property type="entry name" value="SET_dom_sf"/>
</dbReference>
<dbReference type="CDD" id="cd20071">
    <property type="entry name" value="SET_SMYD"/>
    <property type="match status" value="1"/>
</dbReference>
<keyword evidence="4" id="KW-1185">Reference proteome</keyword>
<dbReference type="Pfam" id="PF00856">
    <property type="entry name" value="SET"/>
    <property type="match status" value="1"/>
</dbReference>
<dbReference type="InterPro" id="IPR001214">
    <property type="entry name" value="SET_dom"/>
</dbReference>
<dbReference type="PANTHER" id="PTHR47332:SF2">
    <property type="entry name" value="SET-6"/>
    <property type="match status" value="1"/>
</dbReference>
<dbReference type="Gene3D" id="2.170.270.10">
    <property type="entry name" value="SET domain"/>
    <property type="match status" value="1"/>
</dbReference>
<dbReference type="InterPro" id="IPR053185">
    <property type="entry name" value="SET_domain_protein"/>
</dbReference>
<dbReference type="Proteomes" id="UP001629113">
    <property type="component" value="Unassembled WGS sequence"/>
</dbReference>
<comment type="caution">
    <text evidence="3">The sequence shown here is derived from an EMBL/GenBank/DDBJ whole genome shotgun (WGS) entry which is preliminary data.</text>
</comment>
<dbReference type="PANTHER" id="PTHR47332">
    <property type="entry name" value="SET DOMAIN-CONTAINING PROTEIN 5"/>
    <property type="match status" value="1"/>
</dbReference>
<organism evidence="3 4">
    <name type="scientific">Phlyctema vagabunda</name>
    <dbReference type="NCBI Taxonomy" id="108571"/>
    <lineage>
        <taxon>Eukaryota</taxon>
        <taxon>Fungi</taxon>
        <taxon>Dikarya</taxon>
        <taxon>Ascomycota</taxon>
        <taxon>Pezizomycotina</taxon>
        <taxon>Leotiomycetes</taxon>
        <taxon>Helotiales</taxon>
        <taxon>Dermateaceae</taxon>
        <taxon>Phlyctema</taxon>
    </lineage>
</organism>
<sequence>MSSERRGKSHSRGNSVPLTPSDIKGLSKKWQVDDESEPILLARSIEEDAPELVLYSDKFIVIKPSAGKGFGVYAATNLPRGTRIIEEEPMLSLPGAGYGEKDIVSAFLKLDDVQQEKYMGLNFRYAGKECKIAAIFYTNCYGTGSEVSLFITCSRLNHACVPNSHVTWNEKIKRQTCQVIRDVSKGEEITFNYVSSGIEGVAKRQEFLRHYGFACGCEVCVPTTSYGRASETRREKIAALNTHIDTWWANIKPTTTPFEHALAEHVIRDLVRLLKEEGLVGPALSEAYNAGYECALKRNQRIEARKWALLELSVDTYTIGMDSPIAMETMDNVSKLLHPMQY</sequence>
<evidence type="ECO:0000313" key="4">
    <source>
        <dbReference type="Proteomes" id="UP001629113"/>
    </source>
</evidence>
<reference evidence="3 4" key="1">
    <citation type="submission" date="2024-06" db="EMBL/GenBank/DDBJ databases">
        <title>Complete genome of Phlyctema vagabunda strain 19-DSS-EL-015.</title>
        <authorList>
            <person name="Fiorenzani C."/>
        </authorList>
    </citation>
    <scope>NUCLEOTIDE SEQUENCE [LARGE SCALE GENOMIC DNA]</scope>
    <source>
        <strain evidence="3 4">19-DSS-EL-015</strain>
    </source>
</reference>
<protein>
    <submittedName>
        <fullName evidence="3">Set domain-containing protein 5</fullName>
    </submittedName>
</protein>
<feature type="domain" description="SET" evidence="2">
    <location>
        <begin position="50"/>
        <end position="194"/>
    </location>
</feature>